<proteinExistence type="inferred from homology"/>
<dbReference type="GO" id="GO:0016757">
    <property type="term" value="F:glycosyltransferase activity"/>
    <property type="evidence" value="ECO:0007669"/>
    <property type="project" value="UniProtKB-KW"/>
</dbReference>
<dbReference type="EMBL" id="WTKP01000003">
    <property type="protein sequence ID" value="MWJ27533.1"/>
    <property type="molecule type" value="Genomic_DNA"/>
</dbReference>
<dbReference type="PANTHER" id="PTHR43179">
    <property type="entry name" value="RHAMNOSYLTRANSFERASE WBBL"/>
    <property type="match status" value="1"/>
</dbReference>
<reference evidence="5 6" key="1">
    <citation type="submission" date="2019-12" db="EMBL/GenBank/DDBJ databases">
        <title>Halomonas rutogse sp. nov. isolated from two lakes on Tibetan Plateau.</title>
        <authorList>
            <person name="Gao P."/>
        </authorList>
    </citation>
    <scope>NUCLEOTIDE SEQUENCE [LARGE SCALE GENOMIC DNA]</scope>
    <source>
        <strain evidence="5 6">ZH2S</strain>
    </source>
</reference>
<dbReference type="CDD" id="cd04185">
    <property type="entry name" value="GT_2_like_b"/>
    <property type="match status" value="1"/>
</dbReference>
<keyword evidence="3 5" id="KW-0808">Transferase</keyword>
<dbReference type="Proteomes" id="UP000437638">
    <property type="component" value="Unassembled WGS sequence"/>
</dbReference>
<keyword evidence="6" id="KW-1185">Reference proteome</keyword>
<dbReference type="RefSeq" id="WP_160417754.1">
    <property type="nucleotide sequence ID" value="NZ_WTKP01000003.1"/>
</dbReference>
<dbReference type="PANTHER" id="PTHR43179:SF12">
    <property type="entry name" value="GALACTOFURANOSYLTRANSFERASE GLFT2"/>
    <property type="match status" value="1"/>
</dbReference>
<dbReference type="SUPFAM" id="SSF53448">
    <property type="entry name" value="Nucleotide-diphospho-sugar transferases"/>
    <property type="match status" value="1"/>
</dbReference>
<feature type="domain" description="Glycosyltransferase 2-like" evidence="4">
    <location>
        <begin position="7"/>
        <end position="113"/>
    </location>
</feature>
<keyword evidence="2" id="KW-0328">Glycosyltransferase</keyword>
<evidence type="ECO:0000256" key="2">
    <source>
        <dbReference type="ARBA" id="ARBA00022676"/>
    </source>
</evidence>
<evidence type="ECO:0000256" key="1">
    <source>
        <dbReference type="ARBA" id="ARBA00006739"/>
    </source>
</evidence>
<dbReference type="InterPro" id="IPR001173">
    <property type="entry name" value="Glyco_trans_2-like"/>
</dbReference>
<comment type="caution">
    <text evidence="5">The sequence shown here is derived from an EMBL/GenBank/DDBJ whole genome shotgun (WGS) entry which is preliminary data.</text>
</comment>
<sequence length="319" mass="36154">MSKVIAVVLTYNRQDLLQQCLGAIYSQTRSCDQVIVVDNASNDDTQKMLSELDYPNLKVYLLSNNVGAAGGFNAGFRIAYQEGADFVWMMDDDVIPEPRALQRLTEADSTLDKNGIDRAYLISTAFTENGYVTNSPSIDKTKNHIGYQDWPKFAQYGVVAVDRATFVSILVPRSTLEKYGLPISAMFIWGEDTEYTLRITKDVPGFVVGASRVMHLRQEKGVLNIISESSDARLKYHRYLIRNRIFVTRKYRTTHKLLMIMGLDLFMIFKLLRRGQLKKASIVTIGLVEGFFFSPAVEYMNYPVDSQCVPLRIYQCGPS</sequence>
<protein>
    <submittedName>
        <fullName evidence="5">Glycosyltransferase</fullName>
    </submittedName>
</protein>
<evidence type="ECO:0000259" key="4">
    <source>
        <dbReference type="Pfam" id="PF00535"/>
    </source>
</evidence>
<gene>
    <name evidence="5" type="ORF">GPM19_04800</name>
</gene>
<comment type="similarity">
    <text evidence="1">Belongs to the glycosyltransferase 2 family.</text>
</comment>
<dbReference type="AlphaFoldDB" id="A0A7X3H0U7"/>
<organism evidence="5 6">
    <name type="scientific">Vreelandella zhuhanensis</name>
    <dbReference type="NCBI Taxonomy" id="2684210"/>
    <lineage>
        <taxon>Bacteria</taxon>
        <taxon>Pseudomonadati</taxon>
        <taxon>Pseudomonadota</taxon>
        <taxon>Gammaproteobacteria</taxon>
        <taxon>Oceanospirillales</taxon>
        <taxon>Halomonadaceae</taxon>
        <taxon>Vreelandella</taxon>
    </lineage>
</organism>
<evidence type="ECO:0000313" key="6">
    <source>
        <dbReference type="Proteomes" id="UP000437638"/>
    </source>
</evidence>
<accession>A0A7X3H0U7</accession>
<dbReference type="Pfam" id="PF00535">
    <property type="entry name" value="Glycos_transf_2"/>
    <property type="match status" value="1"/>
</dbReference>
<evidence type="ECO:0000313" key="5">
    <source>
        <dbReference type="EMBL" id="MWJ27533.1"/>
    </source>
</evidence>
<dbReference type="Gene3D" id="3.90.550.10">
    <property type="entry name" value="Spore Coat Polysaccharide Biosynthesis Protein SpsA, Chain A"/>
    <property type="match status" value="1"/>
</dbReference>
<name>A0A7X3H0U7_9GAMM</name>
<evidence type="ECO:0000256" key="3">
    <source>
        <dbReference type="ARBA" id="ARBA00022679"/>
    </source>
</evidence>
<dbReference type="InterPro" id="IPR029044">
    <property type="entry name" value="Nucleotide-diphossugar_trans"/>
</dbReference>